<dbReference type="EMBL" id="CP092867">
    <property type="protein sequence ID" value="UYV67459.1"/>
    <property type="molecule type" value="Genomic_DNA"/>
</dbReference>
<dbReference type="InterPro" id="IPR050496">
    <property type="entry name" value="SNF2_RAD54_helicase_repair"/>
</dbReference>
<evidence type="ECO:0000313" key="3">
    <source>
        <dbReference type="EMBL" id="UYV67459.1"/>
    </source>
</evidence>
<dbReference type="PANTHER" id="PTHR45629">
    <property type="entry name" value="SNF2/RAD54 FAMILY MEMBER"/>
    <property type="match status" value="1"/>
</dbReference>
<dbReference type="Proteomes" id="UP001235939">
    <property type="component" value="Chromosome 05"/>
</dbReference>
<proteinExistence type="predicted"/>
<protein>
    <submittedName>
        <fullName evidence="3">ERCC6L</fullName>
    </submittedName>
</protein>
<reference evidence="3 4" key="1">
    <citation type="submission" date="2022-01" db="EMBL/GenBank/DDBJ databases">
        <title>A chromosomal length assembly of Cordylochernes scorpioides.</title>
        <authorList>
            <person name="Zeh D."/>
            <person name="Zeh J."/>
        </authorList>
    </citation>
    <scope>NUCLEOTIDE SEQUENCE [LARGE SCALE GENOMIC DNA]</scope>
    <source>
        <strain evidence="3">IN4F17</strain>
        <tissue evidence="3">Whole Body</tissue>
    </source>
</reference>
<feature type="region of interest" description="Disordered" evidence="2">
    <location>
        <begin position="271"/>
        <end position="290"/>
    </location>
</feature>
<feature type="region of interest" description="Disordered" evidence="2">
    <location>
        <begin position="323"/>
        <end position="377"/>
    </location>
</feature>
<accession>A0ABY6KFB4</accession>
<evidence type="ECO:0000256" key="2">
    <source>
        <dbReference type="SAM" id="MobiDB-lite"/>
    </source>
</evidence>
<dbReference type="Gene3D" id="3.40.50.300">
    <property type="entry name" value="P-loop containing nucleotide triphosphate hydrolases"/>
    <property type="match status" value="1"/>
</dbReference>
<evidence type="ECO:0000256" key="1">
    <source>
        <dbReference type="ARBA" id="ARBA00022801"/>
    </source>
</evidence>
<dbReference type="CDD" id="cd18793">
    <property type="entry name" value="SF2_C_SNF"/>
    <property type="match status" value="1"/>
</dbReference>
<sequence>MWCVDDPSWNPATDAQAVDRVYRIGQQKPVVVYRLIMCGTVEEKIYRRQIFKDSVTQMATGENKDPHSDVIARFNYTSIQSHRGWEILAAECGVRYFTKQELRDLFTLDDPRFSATQSQLEEIHGGKRNSYPDLDRHLEFMKTHMRDFIFGFSDHDLMFPHNPGSKNASTPKSEVVQQMLVTSHPARPFREFLGLSSIYMPEMLSVPKKVKEQNEEDDLTRALKDLALKAIEVSGSLDVVLSWHHLPESPVSKYQQQDTSPIILSDNSLLVPESPNATEKSPETAATAPGLEVQSSIVEGLSFLDSQNAPEICWRQSRVPTQDFNPDLSPVARKSNRRKSVAAPCLKSSNIMEDSEDEDKENKSQLLQNPSPPPNIQADFNLQFSFPKSDHKSSHSADSVMIIGDSPVAASCRRSKSLDVNKNPKRKHSGTPIKYSTNPTWDITPLHTSTPILGNLTNSRQADSIEDRCKPTCSTPILSRQQLSLRKQTSGIPDYTPIPGIHPDAKRILEKLSQIRSPSSGRLESIASLQQSSDQSSYIVHRKKKILCLA</sequence>
<keyword evidence="4" id="KW-1185">Reference proteome</keyword>
<feature type="non-terminal residue" evidence="3">
    <location>
        <position position="1"/>
    </location>
</feature>
<keyword evidence="1" id="KW-0378">Hydrolase</keyword>
<dbReference type="InterPro" id="IPR049730">
    <property type="entry name" value="SNF2/RAD54-like_C"/>
</dbReference>
<gene>
    <name evidence="3" type="ORF">LAZ67_5000689</name>
</gene>
<dbReference type="SUPFAM" id="SSF52540">
    <property type="entry name" value="P-loop containing nucleoside triphosphate hydrolases"/>
    <property type="match status" value="1"/>
</dbReference>
<dbReference type="PANTHER" id="PTHR45629:SF7">
    <property type="entry name" value="DNA EXCISION REPAIR PROTEIN ERCC-6-RELATED"/>
    <property type="match status" value="1"/>
</dbReference>
<evidence type="ECO:0000313" key="4">
    <source>
        <dbReference type="Proteomes" id="UP001235939"/>
    </source>
</evidence>
<name>A0ABY6KFB4_9ARAC</name>
<organism evidence="3 4">
    <name type="scientific">Cordylochernes scorpioides</name>
    <dbReference type="NCBI Taxonomy" id="51811"/>
    <lineage>
        <taxon>Eukaryota</taxon>
        <taxon>Metazoa</taxon>
        <taxon>Ecdysozoa</taxon>
        <taxon>Arthropoda</taxon>
        <taxon>Chelicerata</taxon>
        <taxon>Arachnida</taxon>
        <taxon>Pseudoscorpiones</taxon>
        <taxon>Cheliferoidea</taxon>
        <taxon>Chernetidae</taxon>
        <taxon>Cordylochernes</taxon>
    </lineage>
</organism>
<dbReference type="InterPro" id="IPR027417">
    <property type="entry name" value="P-loop_NTPase"/>
</dbReference>